<evidence type="ECO:0000313" key="3">
    <source>
        <dbReference type="Proteomes" id="UP000092444"/>
    </source>
</evidence>
<accession>A0A1B0FJX9</accession>
<dbReference type="VEuPathDB" id="VectorBase:GMOY004124"/>
<evidence type="ECO:0000313" key="2">
    <source>
        <dbReference type="EnsemblMetazoa" id="GMOY004124-PA"/>
    </source>
</evidence>
<feature type="region of interest" description="Disordered" evidence="1">
    <location>
        <begin position="71"/>
        <end position="100"/>
    </location>
</feature>
<proteinExistence type="predicted"/>
<dbReference type="AlphaFoldDB" id="A0A1B0FJX9"/>
<name>A0A1B0FJX9_GLOMM</name>
<evidence type="ECO:0000256" key="1">
    <source>
        <dbReference type="SAM" id="MobiDB-lite"/>
    </source>
</evidence>
<sequence>MEQKVDQGIEWPMKSVPSAKLQVNNARDFINALTAWSAHRTSYSWIINNPIVKEHFPELRVINMANTVPIRQIRGPPQSRGGMASPTAAKGRETPDATETNYFEGQATLVGALAGLSLTEPGTHQCR</sequence>
<dbReference type="Proteomes" id="UP000092444">
    <property type="component" value="Unassembled WGS sequence"/>
</dbReference>
<protein>
    <submittedName>
        <fullName evidence="2">Uncharacterized protein</fullName>
    </submittedName>
</protein>
<keyword evidence="3" id="KW-1185">Reference proteome</keyword>
<organism evidence="2 3">
    <name type="scientific">Glossina morsitans morsitans</name>
    <name type="common">Savannah tsetse fly</name>
    <dbReference type="NCBI Taxonomy" id="37546"/>
    <lineage>
        <taxon>Eukaryota</taxon>
        <taxon>Metazoa</taxon>
        <taxon>Ecdysozoa</taxon>
        <taxon>Arthropoda</taxon>
        <taxon>Hexapoda</taxon>
        <taxon>Insecta</taxon>
        <taxon>Pterygota</taxon>
        <taxon>Neoptera</taxon>
        <taxon>Endopterygota</taxon>
        <taxon>Diptera</taxon>
        <taxon>Brachycera</taxon>
        <taxon>Muscomorpha</taxon>
        <taxon>Hippoboscoidea</taxon>
        <taxon>Glossinidae</taxon>
        <taxon>Glossina</taxon>
    </lineage>
</organism>
<reference evidence="2" key="1">
    <citation type="submission" date="2020-05" db="UniProtKB">
        <authorList>
            <consortium name="EnsemblMetazoa"/>
        </authorList>
    </citation>
    <scope>IDENTIFICATION</scope>
    <source>
        <strain evidence="2">Yale</strain>
    </source>
</reference>
<dbReference type="EnsemblMetazoa" id="GMOY004124-RA">
    <property type="protein sequence ID" value="GMOY004124-PA"/>
    <property type="gene ID" value="GMOY004124"/>
</dbReference>
<dbReference type="EMBL" id="CCAG010021340">
    <property type="status" value="NOT_ANNOTATED_CDS"/>
    <property type="molecule type" value="Genomic_DNA"/>
</dbReference>